<dbReference type="STRING" id="45496.SAMN04488079_11068"/>
<dbReference type="Proteomes" id="UP000198924">
    <property type="component" value="Unassembled WGS sequence"/>
</dbReference>
<evidence type="ECO:0000313" key="4">
    <source>
        <dbReference type="EMBL" id="SFK41345.1"/>
    </source>
</evidence>
<dbReference type="Gene3D" id="3.40.50.720">
    <property type="entry name" value="NAD(P)-binding Rossmann-like Domain"/>
    <property type="match status" value="1"/>
</dbReference>
<keyword evidence="2" id="KW-0560">Oxidoreductase</keyword>
<dbReference type="EMBL" id="FOSH01000010">
    <property type="protein sequence ID" value="SFK41345.1"/>
    <property type="molecule type" value="Genomic_DNA"/>
</dbReference>
<dbReference type="OrthoDB" id="7301144at2"/>
<evidence type="ECO:0000256" key="2">
    <source>
        <dbReference type="ARBA" id="ARBA00023002"/>
    </source>
</evidence>
<organism evidence="4 5">
    <name type="scientific">Methylophaga sulfidovorans</name>
    <dbReference type="NCBI Taxonomy" id="45496"/>
    <lineage>
        <taxon>Bacteria</taxon>
        <taxon>Pseudomonadati</taxon>
        <taxon>Pseudomonadota</taxon>
        <taxon>Gammaproteobacteria</taxon>
        <taxon>Thiotrichales</taxon>
        <taxon>Piscirickettsiaceae</taxon>
        <taxon>Methylophaga</taxon>
    </lineage>
</organism>
<gene>
    <name evidence="4" type="ORF">SAMN04488079_11068</name>
</gene>
<name>A0A1I3ZBF8_9GAMM</name>
<dbReference type="PRINTS" id="PR00081">
    <property type="entry name" value="GDHRDH"/>
</dbReference>
<dbReference type="Pfam" id="PF00106">
    <property type="entry name" value="adh_short"/>
    <property type="match status" value="1"/>
</dbReference>
<dbReference type="CDD" id="cd05233">
    <property type="entry name" value="SDR_c"/>
    <property type="match status" value="1"/>
</dbReference>
<comment type="similarity">
    <text evidence="1 3">Belongs to the short-chain dehydrogenases/reductases (SDR) family.</text>
</comment>
<dbReference type="PROSITE" id="PS00061">
    <property type="entry name" value="ADH_SHORT"/>
    <property type="match status" value="1"/>
</dbReference>
<dbReference type="AlphaFoldDB" id="A0A1I3ZBF8"/>
<dbReference type="GO" id="GO:0016020">
    <property type="term" value="C:membrane"/>
    <property type="evidence" value="ECO:0007669"/>
    <property type="project" value="TreeGrafter"/>
</dbReference>
<dbReference type="GO" id="GO:0016491">
    <property type="term" value="F:oxidoreductase activity"/>
    <property type="evidence" value="ECO:0007669"/>
    <property type="project" value="UniProtKB-KW"/>
</dbReference>
<dbReference type="PANTHER" id="PTHR44196">
    <property type="entry name" value="DEHYDROGENASE/REDUCTASE SDR FAMILY MEMBER 7B"/>
    <property type="match status" value="1"/>
</dbReference>
<dbReference type="InterPro" id="IPR036291">
    <property type="entry name" value="NAD(P)-bd_dom_sf"/>
</dbReference>
<dbReference type="RefSeq" id="WP_091714044.1">
    <property type="nucleotide sequence ID" value="NZ_FOSH01000010.1"/>
</dbReference>
<accession>A0A1I3ZBF8</accession>
<dbReference type="PANTHER" id="PTHR44196:SF1">
    <property type="entry name" value="DEHYDROGENASE_REDUCTASE SDR FAMILY MEMBER 7B"/>
    <property type="match status" value="1"/>
</dbReference>
<sequence>MHSLRDVTILITGAAGGIGQKLAKALHDQGAKLILTDVNADKLTELNVSLGEKHYDFVADVSKKTQRQSLVGYCQNLPYPVQMIINLAGINRFAAVTDYSDDDIERMLTINLSSQIALTRDFIPLLEKNAPSSIVNVGSILGSIGMPGYSVYCATKFGLRGFSEALHRELAGSGVDVRYFAPRATKTALNNDNVNEMNKALGSAMDSPEQVANAIVDFLLTDKRRHYFGWPEKLFVKINSILPGIVDKSIIKQLPIIKRYF</sequence>
<proteinExistence type="inferred from homology"/>
<evidence type="ECO:0000313" key="5">
    <source>
        <dbReference type="Proteomes" id="UP000198924"/>
    </source>
</evidence>
<dbReference type="InterPro" id="IPR002347">
    <property type="entry name" value="SDR_fam"/>
</dbReference>
<dbReference type="PRINTS" id="PR00080">
    <property type="entry name" value="SDRFAMILY"/>
</dbReference>
<protein>
    <submittedName>
        <fullName evidence="4">Short-chain dehydrogenase</fullName>
    </submittedName>
</protein>
<dbReference type="NCBIfam" id="NF006565">
    <property type="entry name" value="PRK09072.1"/>
    <property type="match status" value="1"/>
</dbReference>
<reference evidence="5" key="1">
    <citation type="submission" date="2016-10" db="EMBL/GenBank/DDBJ databases">
        <authorList>
            <person name="Varghese N."/>
            <person name="Submissions S."/>
        </authorList>
    </citation>
    <scope>NUCLEOTIDE SEQUENCE [LARGE SCALE GENOMIC DNA]</scope>
    <source>
        <strain evidence="5">DSM 11578</strain>
    </source>
</reference>
<evidence type="ECO:0000256" key="3">
    <source>
        <dbReference type="RuleBase" id="RU000363"/>
    </source>
</evidence>
<keyword evidence="5" id="KW-1185">Reference proteome</keyword>
<dbReference type="InterPro" id="IPR020904">
    <property type="entry name" value="Sc_DH/Rdtase_CS"/>
</dbReference>
<evidence type="ECO:0000256" key="1">
    <source>
        <dbReference type="ARBA" id="ARBA00006484"/>
    </source>
</evidence>
<dbReference type="SUPFAM" id="SSF51735">
    <property type="entry name" value="NAD(P)-binding Rossmann-fold domains"/>
    <property type="match status" value="1"/>
</dbReference>